<reference evidence="2 3" key="1">
    <citation type="submission" date="2019-11" db="EMBL/GenBank/DDBJ databases">
        <authorList>
            <person name="Li J."/>
        </authorList>
    </citation>
    <scope>NUCLEOTIDE SEQUENCE [LARGE SCALE GENOMIC DNA]</scope>
    <source>
        <strain evidence="2 3">J4</strain>
    </source>
</reference>
<evidence type="ECO:0000259" key="1">
    <source>
        <dbReference type="PROSITE" id="PS50965"/>
    </source>
</evidence>
<gene>
    <name evidence="2" type="ORF">GH754_06475</name>
</gene>
<protein>
    <submittedName>
        <fullName evidence="2">NERD domain-containing protein</fullName>
    </submittedName>
</protein>
<organism evidence="2 3">
    <name type="scientific">Salinibacillus xinjiangensis</name>
    <dbReference type="NCBI Taxonomy" id="1229268"/>
    <lineage>
        <taxon>Bacteria</taxon>
        <taxon>Bacillati</taxon>
        <taxon>Bacillota</taxon>
        <taxon>Bacilli</taxon>
        <taxon>Bacillales</taxon>
        <taxon>Bacillaceae</taxon>
        <taxon>Salinibacillus</taxon>
    </lineage>
</organism>
<dbReference type="Pfam" id="PF08378">
    <property type="entry name" value="NERD"/>
    <property type="match status" value="1"/>
</dbReference>
<evidence type="ECO:0000313" key="2">
    <source>
        <dbReference type="EMBL" id="MRG85978.1"/>
    </source>
</evidence>
<proteinExistence type="predicted"/>
<dbReference type="Proteomes" id="UP000480185">
    <property type="component" value="Unassembled WGS sequence"/>
</dbReference>
<dbReference type="AlphaFoldDB" id="A0A6G1X576"/>
<dbReference type="OrthoDB" id="5782056at2"/>
<dbReference type="EMBL" id="WJNH01000003">
    <property type="protein sequence ID" value="MRG85978.1"/>
    <property type="molecule type" value="Genomic_DNA"/>
</dbReference>
<sequence length="273" mass="32153">MMSFLNIFKSKKAEQKNIKTKNTINQKKQKNEKIATRKGELGEYKINIELDQLPKECKYISDIMIENKSSKSGYSQIDHVILTPYGIFVVETKNYQGTIYGGRQRKTWSVNGKFKMMNPFNQNYGHIQALKSYVDKQFHDYFISMVSFTKRSTFKVELDLRKVTSNDLIIYDLELSEFITRKIRSQDRIYKKPLFTQEDIDNIYRTLSEINITDLSKRKYHVNQIKSNSQGESSSSECVVCHKRVSEKVKTYCLTNKRFNGKIYCFDHQKTVK</sequence>
<comment type="caution">
    <text evidence="2">The sequence shown here is derived from an EMBL/GenBank/DDBJ whole genome shotgun (WGS) entry which is preliminary data.</text>
</comment>
<evidence type="ECO:0000313" key="3">
    <source>
        <dbReference type="Proteomes" id="UP000480185"/>
    </source>
</evidence>
<accession>A0A6G1X576</accession>
<dbReference type="PROSITE" id="PS50965">
    <property type="entry name" value="NERD"/>
    <property type="match status" value="1"/>
</dbReference>
<name>A0A6G1X576_9BACI</name>
<feature type="domain" description="NERD" evidence="1">
    <location>
        <begin position="38"/>
        <end position="153"/>
    </location>
</feature>
<keyword evidence="3" id="KW-1185">Reference proteome</keyword>
<dbReference type="InterPro" id="IPR011528">
    <property type="entry name" value="NERD"/>
</dbReference>